<sequence length="77" mass="8385">MRGKTACQQQAQFASMALRRQAELCVQAVLAAHAFSVDHHVAHDAFPVRQVQSRQAQHARQLALIAVAEAGAERQPA</sequence>
<evidence type="ECO:0000313" key="1">
    <source>
        <dbReference type="EMBL" id="KFB69666.1"/>
    </source>
</evidence>
<gene>
    <name evidence="1" type="ORF">CAPSK01_000725</name>
</gene>
<reference evidence="1 2" key="1">
    <citation type="submission" date="2014-07" db="EMBL/GenBank/DDBJ databases">
        <title>Expanding our view of genomic diversity in Candidatus Accumulibacter clades.</title>
        <authorList>
            <person name="Skennerton C.T."/>
            <person name="Barr J.J."/>
            <person name="Slater F.R."/>
            <person name="Bond P.L."/>
            <person name="Tyson G.W."/>
        </authorList>
    </citation>
    <scope>NUCLEOTIDE SEQUENCE [LARGE SCALE GENOMIC DNA]</scope>
    <source>
        <strain evidence="2">SK-01</strain>
    </source>
</reference>
<accession>A0A084Y4M2</accession>
<protein>
    <submittedName>
        <fullName evidence="1">Uncharacterized protein</fullName>
    </submittedName>
</protein>
<dbReference type="STRING" id="1457154.CAPSK01_000725"/>
<comment type="caution">
    <text evidence="1">The sequence shown here is derived from an EMBL/GenBank/DDBJ whole genome shotgun (WGS) entry which is preliminary data.</text>
</comment>
<dbReference type="EMBL" id="JDSS02000011">
    <property type="protein sequence ID" value="KFB69666.1"/>
    <property type="molecule type" value="Genomic_DNA"/>
</dbReference>
<organism evidence="1 2">
    <name type="scientific">Candidatus Accumulibacter vicinus</name>
    <dbReference type="NCBI Taxonomy" id="2954382"/>
    <lineage>
        <taxon>Bacteria</taxon>
        <taxon>Pseudomonadati</taxon>
        <taxon>Pseudomonadota</taxon>
        <taxon>Betaproteobacteria</taxon>
        <taxon>Candidatus Accumulibacter</taxon>
    </lineage>
</organism>
<name>A0A084Y4M2_9PROT</name>
<dbReference type="AlphaFoldDB" id="A0A084Y4M2"/>
<dbReference type="Proteomes" id="UP000019812">
    <property type="component" value="Unassembled WGS sequence"/>
</dbReference>
<evidence type="ECO:0000313" key="2">
    <source>
        <dbReference type="Proteomes" id="UP000019812"/>
    </source>
</evidence>
<proteinExistence type="predicted"/>